<sequence length="118" mass="13356">MADKKSEIYVRFKSDKYGCGMFENPCHSIEEAAGQFAEDSDSVSATSHEFDATGRLITACDVTEKVIEHLKEMIRDDTWTSSPHPILDDFFAAWSEEAVRDRANDLEHEHVESAMLNI</sequence>
<dbReference type="EMBL" id="LAZR01000150">
    <property type="protein sequence ID" value="KKN86236.1"/>
    <property type="molecule type" value="Genomic_DNA"/>
</dbReference>
<reference evidence="1" key="1">
    <citation type="journal article" date="2015" name="Nature">
        <title>Complex archaea that bridge the gap between prokaryotes and eukaryotes.</title>
        <authorList>
            <person name="Spang A."/>
            <person name="Saw J.H."/>
            <person name="Jorgensen S.L."/>
            <person name="Zaremba-Niedzwiedzka K."/>
            <person name="Martijn J."/>
            <person name="Lind A.E."/>
            <person name="van Eijk R."/>
            <person name="Schleper C."/>
            <person name="Guy L."/>
            <person name="Ettema T.J."/>
        </authorList>
    </citation>
    <scope>NUCLEOTIDE SEQUENCE</scope>
</reference>
<accession>A0A0F9WJR0</accession>
<protein>
    <submittedName>
        <fullName evidence="1">Uncharacterized protein</fullName>
    </submittedName>
</protein>
<name>A0A0F9WJR0_9ZZZZ</name>
<gene>
    <name evidence="1" type="ORF">LCGC14_0271050</name>
</gene>
<proteinExistence type="predicted"/>
<organism evidence="1">
    <name type="scientific">marine sediment metagenome</name>
    <dbReference type="NCBI Taxonomy" id="412755"/>
    <lineage>
        <taxon>unclassified sequences</taxon>
        <taxon>metagenomes</taxon>
        <taxon>ecological metagenomes</taxon>
    </lineage>
</organism>
<dbReference type="AlphaFoldDB" id="A0A0F9WJR0"/>
<evidence type="ECO:0000313" key="1">
    <source>
        <dbReference type="EMBL" id="KKN86236.1"/>
    </source>
</evidence>
<comment type="caution">
    <text evidence="1">The sequence shown here is derived from an EMBL/GenBank/DDBJ whole genome shotgun (WGS) entry which is preliminary data.</text>
</comment>